<reference evidence="1" key="1">
    <citation type="submission" date="2022-08" db="EMBL/GenBank/DDBJ databases">
        <title>Novel sulfate-reducing endosymbionts in the free-living metamonad Anaeramoeba.</title>
        <authorList>
            <person name="Jerlstrom-Hultqvist J."/>
            <person name="Cepicka I."/>
            <person name="Gallot-Lavallee L."/>
            <person name="Salas-Leiva D."/>
            <person name="Curtis B.A."/>
            <person name="Zahonova K."/>
            <person name="Pipaliya S."/>
            <person name="Dacks J."/>
            <person name="Roger A.J."/>
        </authorList>
    </citation>
    <scope>NUCLEOTIDE SEQUENCE</scope>
    <source>
        <strain evidence="1">Schooner1</strain>
    </source>
</reference>
<keyword evidence="2" id="KW-1185">Reference proteome</keyword>
<comment type="caution">
    <text evidence="1">The sequence shown here is derived from an EMBL/GenBank/DDBJ whole genome shotgun (WGS) entry which is preliminary data.</text>
</comment>
<protein>
    <submittedName>
        <fullName evidence="1">Uncharacterized protein</fullName>
    </submittedName>
</protein>
<gene>
    <name evidence="1" type="ORF">M0813_29689</name>
</gene>
<dbReference type="EMBL" id="JAOAOG010000276">
    <property type="protein sequence ID" value="KAJ6233385.1"/>
    <property type="molecule type" value="Genomic_DNA"/>
</dbReference>
<name>A0ABQ8XM45_9EUKA</name>
<proteinExistence type="predicted"/>
<evidence type="ECO:0000313" key="1">
    <source>
        <dbReference type="EMBL" id="KAJ6233385.1"/>
    </source>
</evidence>
<dbReference type="Proteomes" id="UP001150062">
    <property type="component" value="Unassembled WGS sequence"/>
</dbReference>
<evidence type="ECO:0000313" key="2">
    <source>
        <dbReference type="Proteomes" id="UP001150062"/>
    </source>
</evidence>
<sequence length="155" mass="18806">MYYTDNTKALQVYGLYQTKKPILRINRSTTLKGLKEKLLNGYLNSKLFKSVSYKFNLKSYCIRNNEEFEIFKILVWGNASCLSMTRERVNIFVKMVKQQQKNSYVNRIIDYEQIEQENEYEQENFSRKRKFISKRMTNNLHYLKKKKNNRVKEIN</sequence>
<accession>A0ABQ8XM45</accession>
<organism evidence="1 2">
    <name type="scientific">Anaeramoeba flamelloides</name>
    <dbReference type="NCBI Taxonomy" id="1746091"/>
    <lineage>
        <taxon>Eukaryota</taxon>
        <taxon>Metamonada</taxon>
        <taxon>Anaeramoebidae</taxon>
        <taxon>Anaeramoeba</taxon>
    </lineage>
</organism>